<name>A0A9R1U7G7_9HYME</name>
<sequence length="544" mass="63651">MSLFRFKPIRIALARLSSMDMPRETPINWKLPAQTRRHPDLLLHKYLQGDTKMSPEKWQEIREEMLSSKRIRITPVNIDAIILDTCCALGQDKIAREYCNYLKSQNGKFNLATTARYLKLLTDKEGPLSDNEEKDVLEVYDEIRKDYPLLDAMTAEACIRGICKTRRWREALELLKMIEENARPCGDVFRAIICASFRNNEAQIAWDFINRTSREVTPDRKVYRSFLEYSMRVAESGEELEEYLGKFFEVFADLDIYPWIDVLQEFGTALERHGWTGQQTSIRSNGVCSSCGHALQQLEVKNEDFEALFNSFVSKAIVGKDIYDKTDPQELTRFQRFIEKAKPYDVVIDGLNIEYTLWNNKTRLATGERLANVVQLLRGQGKKIVVLGRKHMYRWNREHMQYIQKYAHFFGANNTSEDDPYLLYAALAGGLKTYLVSKDLMRQHKFILSDPVLRKTFKLWLLTRQIYPITKGTPLNRMIFLLYPPSYLPVAQQDDNGWHIPAIENDIFSQESYDLSQPWYCLRKNRVENKIKQPSRPPNNYVKR</sequence>
<keyword evidence="13" id="KW-0496">Mitochondrion</keyword>
<dbReference type="PANTHER" id="PTHR13547">
    <property type="match status" value="1"/>
</dbReference>
<evidence type="ECO:0000256" key="12">
    <source>
        <dbReference type="ARBA" id="ARBA00022946"/>
    </source>
</evidence>
<dbReference type="OrthoDB" id="46913at2759"/>
<dbReference type="GeneID" id="105270735"/>
<dbReference type="GO" id="GO:0046872">
    <property type="term" value="F:metal ion binding"/>
    <property type="evidence" value="ECO:0007669"/>
    <property type="project" value="UniProtKB-KW"/>
</dbReference>
<reference evidence="18" key="1">
    <citation type="submission" date="2025-08" db="UniProtKB">
        <authorList>
            <consortium name="RefSeq"/>
        </authorList>
    </citation>
    <scope>IDENTIFICATION</scope>
    <source>
        <strain evidence="18">USDA-PBARC FA_bdor</strain>
        <tissue evidence="18">Whole organism</tissue>
    </source>
</reference>
<dbReference type="RefSeq" id="XP_011310163.1">
    <property type="nucleotide sequence ID" value="XM_011311861.1"/>
</dbReference>
<evidence type="ECO:0000256" key="7">
    <source>
        <dbReference type="ARBA" id="ARBA00022722"/>
    </source>
</evidence>
<dbReference type="AlphaFoldDB" id="A0A9R1U7G7"/>
<evidence type="ECO:0000256" key="1">
    <source>
        <dbReference type="ARBA" id="ARBA00000928"/>
    </source>
</evidence>
<dbReference type="CDD" id="cd18718">
    <property type="entry name" value="PIN_PRORP"/>
    <property type="match status" value="1"/>
</dbReference>
<comment type="cofactor">
    <cofactor evidence="2">
        <name>Mg(2+)</name>
        <dbReference type="ChEBI" id="CHEBI:18420"/>
    </cofactor>
</comment>
<dbReference type="GO" id="GO:0030678">
    <property type="term" value="C:mitochondrial ribonuclease P complex"/>
    <property type="evidence" value="ECO:0007669"/>
    <property type="project" value="TreeGrafter"/>
</dbReference>
<evidence type="ECO:0000256" key="11">
    <source>
        <dbReference type="ARBA" id="ARBA00022842"/>
    </source>
</evidence>
<dbReference type="Pfam" id="PF16953">
    <property type="entry name" value="PRORP"/>
    <property type="match status" value="1"/>
</dbReference>
<protein>
    <recommendedName>
        <fullName evidence="14">Mitochondrial ribonuclease P catalytic subunit</fullName>
        <ecNumber evidence="5">3.1.26.5</ecNumber>
    </recommendedName>
    <alternativeName>
        <fullName evidence="15">Mitochondrial ribonuclease P protein 3</fullName>
    </alternativeName>
</protein>
<evidence type="ECO:0000256" key="13">
    <source>
        <dbReference type="ARBA" id="ARBA00023128"/>
    </source>
</evidence>
<evidence type="ECO:0000256" key="8">
    <source>
        <dbReference type="ARBA" id="ARBA00022723"/>
    </source>
</evidence>
<dbReference type="Gene3D" id="1.25.40.10">
    <property type="entry name" value="Tetratricopeptide repeat domain"/>
    <property type="match status" value="1"/>
</dbReference>
<comment type="similarity">
    <text evidence="4">Belongs to the PPR family. P subfamily.</text>
</comment>
<evidence type="ECO:0000256" key="9">
    <source>
        <dbReference type="ARBA" id="ARBA00022801"/>
    </source>
</evidence>
<gene>
    <name evidence="18" type="primary">mldr</name>
</gene>
<organism evidence="17 18">
    <name type="scientific">Fopius arisanus</name>
    <dbReference type="NCBI Taxonomy" id="64838"/>
    <lineage>
        <taxon>Eukaryota</taxon>
        <taxon>Metazoa</taxon>
        <taxon>Ecdysozoa</taxon>
        <taxon>Arthropoda</taxon>
        <taxon>Hexapoda</taxon>
        <taxon>Insecta</taxon>
        <taxon>Pterygota</taxon>
        <taxon>Neoptera</taxon>
        <taxon>Endopterygota</taxon>
        <taxon>Hymenoptera</taxon>
        <taxon>Apocrita</taxon>
        <taxon>Ichneumonoidea</taxon>
        <taxon>Braconidae</taxon>
        <taxon>Opiinae</taxon>
        <taxon>Fopius</taxon>
    </lineage>
</organism>
<keyword evidence="11" id="KW-0460">Magnesium</keyword>
<evidence type="ECO:0000256" key="6">
    <source>
        <dbReference type="ARBA" id="ARBA00022694"/>
    </source>
</evidence>
<keyword evidence="12" id="KW-0809">Transit peptide</keyword>
<evidence type="ECO:0000256" key="5">
    <source>
        <dbReference type="ARBA" id="ARBA00012179"/>
    </source>
</evidence>
<keyword evidence="10" id="KW-0862">Zinc</keyword>
<evidence type="ECO:0000256" key="14">
    <source>
        <dbReference type="ARBA" id="ARBA00044536"/>
    </source>
</evidence>
<evidence type="ECO:0000313" key="17">
    <source>
        <dbReference type="Proteomes" id="UP000694866"/>
    </source>
</evidence>
<dbReference type="GO" id="GO:0097745">
    <property type="term" value="P:mitochondrial tRNA 5'-end processing"/>
    <property type="evidence" value="ECO:0007669"/>
    <property type="project" value="TreeGrafter"/>
</dbReference>
<dbReference type="Proteomes" id="UP000694866">
    <property type="component" value="Unplaced"/>
</dbReference>
<keyword evidence="8" id="KW-0479">Metal-binding</keyword>
<evidence type="ECO:0000256" key="4">
    <source>
        <dbReference type="ARBA" id="ARBA00007626"/>
    </source>
</evidence>
<dbReference type="InterPro" id="IPR033495">
    <property type="entry name" value="MRPP3_PIN_dom"/>
</dbReference>
<dbReference type="GO" id="GO:0004526">
    <property type="term" value="F:ribonuclease P activity"/>
    <property type="evidence" value="ECO:0007669"/>
    <property type="project" value="UniProtKB-EC"/>
</dbReference>
<keyword evidence="9" id="KW-0378">Hydrolase</keyword>
<dbReference type="InterPro" id="IPR031595">
    <property type="entry name" value="PRORP_C"/>
</dbReference>
<keyword evidence="6" id="KW-0819">tRNA processing</keyword>
<evidence type="ECO:0000256" key="2">
    <source>
        <dbReference type="ARBA" id="ARBA00001946"/>
    </source>
</evidence>
<proteinExistence type="inferred from homology"/>
<dbReference type="Gene3D" id="3.40.50.11980">
    <property type="match status" value="1"/>
</dbReference>
<evidence type="ECO:0000313" key="18">
    <source>
        <dbReference type="RefSeq" id="XP_011310163.1"/>
    </source>
</evidence>
<comment type="catalytic activity">
    <reaction evidence="1">
        <text>Endonucleolytic cleavage of RNA, removing 5'-extranucleotides from tRNA precursor.</text>
        <dbReference type="EC" id="3.1.26.5"/>
    </reaction>
</comment>
<evidence type="ECO:0000259" key="16">
    <source>
        <dbReference type="Pfam" id="PF16953"/>
    </source>
</evidence>
<dbReference type="KEGG" id="fas:105270735"/>
<evidence type="ECO:0000256" key="15">
    <source>
        <dbReference type="ARBA" id="ARBA00044559"/>
    </source>
</evidence>
<comment type="subcellular location">
    <subcellularLocation>
        <location evidence="3">Mitochondrion</location>
    </subcellularLocation>
</comment>
<dbReference type="GO" id="GO:0001682">
    <property type="term" value="P:tRNA 5'-leader removal"/>
    <property type="evidence" value="ECO:0007669"/>
    <property type="project" value="TreeGrafter"/>
</dbReference>
<keyword evidence="17" id="KW-1185">Reference proteome</keyword>
<keyword evidence="7" id="KW-0540">Nuclease</keyword>
<dbReference type="PANTHER" id="PTHR13547:SF1">
    <property type="entry name" value="MITOCHONDRIAL RIBONUCLEASE P CATALYTIC SUBUNIT"/>
    <property type="match status" value="1"/>
</dbReference>
<evidence type="ECO:0000256" key="10">
    <source>
        <dbReference type="ARBA" id="ARBA00022833"/>
    </source>
</evidence>
<evidence type="ECO:0000256" key="3">
    <source>
        <dbReference type="ARBA" id="ARBA00004173"/>
    </source>
</evidence>
<dbReference type="InterPro" id="IPR011990">
    <property type="entry name" value="TPR-like_helical_dom_sf"/>
</dbReference>
<accession>A0A9R1U7G7</accession>
<feature type="domain" description="PRORP" evidence="16">
    <location>
        <begin position="282"/>
        <end position="521"/>
    </location>
</feature>
<dbReference type="CTD" id="31568"/>
<dbReference type="EC" id="3.1.26.5" evidence="5"/>